<dbReference type="Gene3D" id="3.90.190.10">
    <property type="entry name" value="Protein tyrosine phosphatase superfamily"/>
    <property type="match status" value="1"/>
</dbReference>
<name>A0ABU3WLM8_9NOCA</name>
<sequence length="281" mass="30481">MTETVGEDAGEESTFAIPSLANLRDIGGCASRFGGEVRTGVVFRSTDLSRLTDTDRETLDALQITTVFDLRTAAEMERRPDRLPDGAVHVGLDVLADREDASVAAALPEIVANPDVVAKELSDGRAEQYLLGSYRDFVSMSSAAASYRRMAIGIAQGEVPALVHCSAGKDRTGWAAASLLLFAGADEDAVFADYLRTNDLLLPTFEPLFAKFRAVGGDPGLLIPLLGVQRNYLEASLDEVTNRYGTIEQYFAEGLRLDDDTLQTLRSRLVDTERAEAVRDE</sequence>
<evidence type="ECO:0000313" key="4">
    <source>
        <dbReference type="Proteomes" id="UP001275440"/>
    </source>
</evidence>
<proteinExistence type="inferred from homology"/>
<comment type="similarity">
    <text evidence="1">Belongs to the protein-tyrosine phosphatase family.</text>
</comment>
<dbReference type="SUPFAM" id="SSF52799">
    <property type="entry name" value="(Phosphotyrosine protein) phosphatases II"/>
    <property type="match status" value="1"/>
</dbReference>
<dbReference type="PANTHER" id="PTHR31126">
    <property type="entry name" value="TYROSINE-PROTEIN PHOSPHATASE"/>
    <property type="match status" value="1"/>
</dbReference>
<dbReference type="InterPro" id="IPR000387">
    <property type="entry name" value="Tyr_Pase_dom"/>
</dbReference>
<evidence type="ECO:0000313" key="3">
    <source>
        <dbReference type="EMBL" id="MDV2474861.1"/>
    </source>
</evidence>
<evidence type="ECO:0000256" key="1">
    <source>
        <dbReference type="ARBA" id="ARBA00009580"/>
    </source>
</evidence>
<comment type="caution">
    <text evidence="3">The sequence shown here is derived from an EMBL/GenBank/DDBJ whole genome shotgun (WGS) entry which is preliminary data.</text>
</comment>
<dbReference type="Pfam" id="PF13350">
    <property type="entry name" value="Y_phosphatase3"/>
    <property type="match status" value="1"/>
</dbReference>
<dbReference type="InterPro" id="IPR016130">
    <property type="entry name" value="Tyr_Pase_AS"/>
</dbReference>
<keyword evidence="4" id="KW-1185">Reference proteome</keyword>
<evidence type="ECO:0000259" key="2">
    <source>
        <dbReference type="PROSITE" id="PS50056"/>
    </source>
</evidence>
<dbReference type="InterPro" id="IPR026893">
    <property type="entry name" value="Tyr/Ser_Pase_IphP-type"/>
</dbReference>
<reference evidence="3 4" key="1">
    <citation type="submission" date="2019-10" db="EMBL/GenBank/DDBJ databases">
        <title>Draft Genome Assembly of Rhodococcus zopfii DSM44189.</title>
        <authorList>
            <person name="Sutton J.M."/>
            <person name="Akob D.M."/>
            <person name="Bushman T.J."/>
        </authorList>
    </citation>
    <scope>NUCLEOTIDE SEQUENCE [LARGE SCALE GENOMIC DNA]</scope>
    <source>
        <strain evidence="3 4">DSM 44189</strain>
    </source>
</reference>
<gene>
    <name evidence="3" type="ORF">F8M49_04450</name>
</gene>
<organism evidence="3 4">
    <name type="scientific">Rhodococcus zopfii</name>
    <dbReference type="NCBI Taxonomy" id="43772"/>
    <lineage>
        <taxon>Bacteria</taxon>
        <taxon>Bacillati</taxon>
        <taxon>Actinomycetota</taxon>
        <taxon>Actinomycetes</taxon>
        <taxon>Mycobacteriales</taxon>
        <taxon>Nocardiaceae</taxon>
        <taxon>Rhodococcus</taxon>
    </lineage>
</organism>
<protein>
    <submittedName>
        <fullName evidence="3">Tyrosine-protein phosphatase</fullName>
    </submittedName>
</protein>
<dbReference type="EMBL" id="WBMO01000001">
    <property type="protein sequence ID" value="MDV2474861.1"/>
    <property type="molecule type" value="Genomic_DNA"/>
</dbReference>
<dbReference type="InterPro" id="IPR029021">
    <property type="entry name" value="Prot-tyrosine_phosphatase-like"/>
</dbReference>
<accession>A0ABU3WLM8</accession>
<dbReference type="Proteomes" id="UP001275440">
    <property type="component" value="Unassembled WGS sequence"/>
</dbReference>
<feature type="domain" description="Tyrosine specific protein phosphatases" evidence="2">
    <location>
        <begin position="135"/>
        <end position="173"/>
    </location>
</feature>
<dbReference type="PROSITE" id="PS00383">
    <property type="entry name" value="TYR_PHOSPHATASE_1"/>
    <property type="match status" value="1"/>
</dbReference>
<dbReference type="PANTHER" id="PTHR31126:SF1">
    <property type="entry name" value="TYROSINE SPECIFIC PROTEIN PHOSPHATASES DOMAIN-CONTAINING PROTEIN"/>
    <property type="match status" value="1"/>
</dbReference>
<dbReference type="PROSITE" id="PS50056">
    <property type="entry name" value="TYR_PHOSPHATASE_2"/>
    <property type="match status" value="1"/>
</dbReference>